<dbReference type="PROSITE" id="PS01209">
    <property type="entry name" value="LDLRA_1"/>
    <property type="match status" value="1"/>
</dbReference>
<keyword evidence="5" id="KW-0472">Membrane</keyword>
<evidence type="ECO:0000256" key="7">
    <source>
        <dbReference type="ARBA" id="ARBA00023170"/>
    </source>
</evidence>
<protein>
    <submittedName>
        <fullName evidence="11">Uncharacterized protein</fullName>
    </submittedName>
</protein>
<evidence type="ECO:0000256" key="3">
    <source>
        <dbReference type="ARBA" id="ARBA00022737"/>
    </source>
</evidence>
<accession>A0A914Z0X9</accession>
<dbReference type="SMART" id="SM00192">
    <property type="entry name" value="LDLa"/>
    <property type="match status" value="2"/>
</dbReference>
<dbReference type="Pfam" id="PF00057">
    <property type="entry name" value="Ldl_recept_a"/>
    <property type="match status" value="2"/>
</dbReference>
<keyword evidence="6 9" id="KW-1015">Disulfide bond</keyword>
<dbReference type="GO" id="GO:0005886">
    <property type="term" value="C:plasma membrane"/>
    <property type="evidence" value="ECO:0007669"/>
    <property type="project" value="TreeGrafter"/>
</dbReference>
<dbReference type="AlphaFoldDB" id="A0A914Z0X9"/>
<keyword evidence="4" id="KW-1133">Transmembrane helix</keyword>
<evidence type="ECO:0000256" key="4">
    <source>
        <dbReference type="ARBA" id="ARBA00022989"/>
    </source>
</evidence>
<comment type="caution">
    <text evidence="9">Lacks conserved residue(s) required for the propagation of feature annotation.</text>
</comment>
<dbReference type="Proteomes" id="UP000887577">
    <property type="component" value="Unplaced"/>
</dbReference>
<sequence>MSKIFKVCDGIQDCPNGSDEKSCNCTWSSSCPVLLPNGKLKCIEPSQICNGFIDCPAGEDENNCMKCSADSAFKCKNQTKCIPPTAKCDGRNDCLDGSDEEDCTSDECAIHPFPMYLCSNRRNCVRKTEACSPFSTCPNRTVDDERYCSNFLDSEVFKTIL</sequence>
<evidence type="ECO:0000256" key="8">
    <source>
        <dbReference type="ARBA" id="ARBA00023180"/>
    </source>
</evidence>
<feature type="disulfide bond" evidence="9">
    <location>
        <begin position="88"/>
        <end position="103"/>
    </location>
</feature>
<dbReference type="InterPro" id="IPR002172">
    <property type="entry name" value="LDrepeatLR_classA_rpt"/>
</dbReference>
<dbReference type="PANTHER" id="PTHR22722:SF5">
    <property type="entry name" value="LOW-DENSITY LIPOPROTEIN RECEPTOR-RELATED PROTEIN 1B"/>
    <property type="match status" value="1"/>
</dbReference>
<dbReference type="PANTHER" id="PTHR22722">
    <property type="entry name" value="LOW-DENSITY LIPOPROTEIN RECEPTOR-RELATED PROTEIN 2-RELATED"/>
    <property type="match status" value="1"/>
</dbReference>
<keyword evidence="8" id="KW-0325">Glycoprotein</keyword>
<organism evidence="10 11">
    <name type="scientific">Panagrolaimus superbus</name>
    <dbReference type="NCBI Taxonomy" id="310955"/>
    <lineage>
        <taxon>Eukaryota</taxon>
        <taxon>Metazoa</taxon>
        <taxon>Ecdysozoa</taxon>
        <taxon>Nematoda</taxon>
        <taxon>Chromadorea</taxon>
        <taxon>Rhabditida</taxon>
        <taxon>Tylenchina</taxon>
        <taxon>Panagrolaimomorpha</taxon>
        <taxon>Panagrolaimoidea</taxon>
        <taxon>Panagrolaimidae</taxon>
        <taxon>Panagrolaimus</taxon>
    </lineage>
</organism>
<dbReference type="InterPro" id="IPR051221">
    <property type="entry name" value="LDLR-related"/>
</dbReference>
<feature type="disulfide bond" evidence="9">
    <location>
        <begin position="49"/>
        <end position="64"/>
    </location>
</feature>
<evidence type="ECO:0000256" key="9">
    <source>
        <dbReference type="PROSITE-ProRule" id="PRU00124"/>
    </source>
</evidence>
<dbReference type="CDD" id="cd00112">
    <property type="entry name" value="LDLa"/>
    <property type="match status" value="2"/>
</dbReference>
<proteinExistence type="predicted"/>
<dbReference type="WBParaSite" id="PSU_v2.g5543.t1">
    <property type="protein sequence ID" value="PSU_v2.g5543.t1"/>
    <property type="gene ID" value="PSU_v2.g5543"/>
</dbReference>
<dbReference type="SUPFAM" id="SSF57424">
    <property type="entry name" value="LDL receptor-like module"/>
    <property type="match status" value="3"/>
</dbReference>
<evidence type="ECO:0000256" key="1">
    <source>
        <dbReference type="ARBA" id="ARBA00004167"/>
    </source>
</evidence>
<dbReference type="Gene3D" id="4.10.400.10">
    <property type="entry name" value="Low-density Lipoprotein Receptor"/>
    <property type="match status" value="3"/>
</dbReference>
<dbReference type="GO" id="GO:0043235">
    <property type="term" value="C:receptor complex"/>
    <property type="evidence" value="ECO:0007669"/>
    <property type="project" value="TreeGrafter"/>
</dbReference>
<keyword evidence="7" id="KW-0675">Receptor</keyword>
<comment type="subcellular location">
    <subcellularLocation>
        <location evidence="1">Membrane</location>
        <topology evidence="1">Single-pass membrane protein</topology>
    </subcellularLocation>
</comment>
<evidence type="ECO:0000256" key="5">
    <source>
        <dbReference type="ARBA" id="ARBA00023136"/>
    </source>
</evidence>
<evidence type="ECO:0000256" key="6">
    <source>
        <dbReference type="ARBA" id="ARBA00023157"/>
    </source>
</evidence>
<dbReference type="InterPro" id="IPR036055">
    <property type="entry name" value="LDL_receptor-like_sf"/>
</dbReference>
<dbReference type="GO" id="GO:0005041">
    <property type="term" value="F:low-density lipoprotein particle receptor activity"/>
    <property type="evidence" value="ECO:0007669"/>
    <property type="project" value="TreeGrafter"/>
</dbReference>
<evidence type="ECO:0000256" key="2">
    <source>
        <dbReference type="ARBA" id="ARBA00022692"/>
    </source>
</evidence>
<name>A0A914Z0X9_9BILA</name>
<reference evidence="11" key="1">
    <citation type="submission" date="2022-11" db="UniProtKB">
        <authorList>
            <consortium name="WormBaseParasite"/>
        </authorList>
    </citation>
    <scope>IDENTIFICATION</scope>
</reference>
<keyword evidence="3" id="KW-0677">Repeat</keyword>
<keyword evidence="10" id="KW-1185">Reference proteome</keyword>
<dbReference type="PROSITE" id="PS50068">
    <property type="entry name" value="LDLRA_2"/>
    <property type="match status" value="2"/>
</dbReference>
<keyword evidence="2" id="KW-0812">Transmembrane</keyword>
<evidence type="ECO:0000313" key="11">
    <source>
        <dbReference type="WBParaSite" id="PSU_v2.g5543.t1"/>
    </source>
</evidence>
<evidence type="ECO:0000313" key="10">
    <source>
        <dbReference type="Proteomes" id="UP000887577"/>
    </source>
</evidence>
<dbReference type="InterPro" id="IPR023415">
    <property type="entry name" value="LDLR_class-A_CS"/>
</dbReference>
<dbReference type="PRINTS" id="PR00261">
    <property type="entry name" value="LDLRECEPTOR"/>
</dbReference>